<feature type="transmembrane region" description="Helical" evidence="12">
    <location>
        <begin position="84"/>
        <end position="109"/>
    </location>
</feature>
<protein>
    <recommendedName>
        <fullName evidence="3">histidine kinase</fullName>
        <ecNumber evidence="3">2.7.13.3</ecNumber>
    </recommendedName>
</protein>
<reference evidence="14 15" key="1">
    <citation type="submission" date="2014-03" db="EMBL/GenBank/DDBJ databases">
        <title>Genomics of Bifidobacteria.</title>
        <authorList>
            <person name="Ventura M."/>
            <person name="Milani C."/>
            <person name="Lugli G.A."/>
        </authorList>
    </citation>
    <scope>NUCLEOTIDE SEQUENCE [LARGE SCALE GENOMIC DNA]</scope>
    <source>
        <strain evidence="14 15">LMG 21589</strain>
    </source>
</reference>
<feature type="transmembrane region" description="Helical" evidence="12">
    <location>
        <begin position="143"/>
        <end position="165"/>
    </location>
</feature>
<keyword evidence="10 12" id="KW-0472">Membrane</keyword>
<dbReference type="Pfam" id="PF02518">
    <property type="entry name" value="HATPase_c"/>
    <property type="match status" value="1"/>
</dbReference>
<dbReference type="PRINTS" id="PR00344">
    <property type="entry name" value="BCTRLSENSOR"/>
</dbReference>
<dbReference type="SMART" id="SM00388">
    <property type="entry name" value="HisKA"/>
    <property type="match status" value="1"/>
</dbReference>
<dbReference type="SUPFAM" id="SSF47384">
    <property type="entry name" value="Homodimeric domain of signal transducing histidine kinase"/>
    <property type="match status" value="1"/>
</dbReference>
<keyword evidence="6 12" id="KW-0812">Transmembrane</keyword>
<name>A0A087D3R3_9BIFI</name>
<feature type="domain" description="Histidine kinase" evidence="13">
    <location>
        <begin position="186"/>
        <end position="399"/>
    </location>
</feature>
<evidence type="ECO:0000259" key="13">
    <source>
        <dbReference type="PROSITE" id="PS50109"/>
    </source>
</evidence>
<dbReference type="InterPro" id="IPR050428">
    <property type="entry name" value="TCS_sensor_his_kinase"/>
</dbReference>
<dbReference type="Proteomes" id="UP000029033">
    <property type="component" value="Unassembled WGS sequence"/>
</dbReference>
<evidence type="ECO:0000256" key="9">
    <source>
        <dbReference type="ARBA" id="ARBA00023012"/>
    </source>
</evidence>
<dbReference type="GeneID" id="85166062"/>
<keyword evidence="8 12" id="KW-1133">Transmembrane helix</keyword>
<dbReference type="STRING" id="158787.BSCA_2534"/>
<keyword evidence="15" id="KW-1185">Reference proteome</keyword>
<evidence type="ECO:0000256" key="1">
    <source>
        <dbReference type="ARBA" id="ARBA00000085"/>
    </source>
</evidence>
<evidence type="ECO:0000313" key="15">
    <source>
        <dbReference type="Proteomes" id="UP000029033"/>
    </source>
</evidence>
<dbReference type="InterPro" id="IPR036890">
    <property type="entry name" value="HATPase_C_sf"/>
</dbReference>
<dbReference type="RefSeq" id="WP_081893097.1">
    <property type="nucleotide sequence ID" value="NZ_CAUPKV010000048.1"/>
</dbReference>
<evidence type="ECO:0000256" key="6">
    <source>
        <dbReference type="ARBA" id="ARBA00022692"/>
    </source>
</evidence>
<evidence type="ECO:0000256" key="2">
    <source>
        <dbReference type="ARBA" id="ARBA00004236"/>
    </source>
</evidence>
<comment type="subcellular location">
    <subcellularLocation>
        <location evidence="2">Cell membrane</location>
    </subcellularLocation>
</comment>
<evidence type="ECO:0000256" key="4">
    <source>
        <dbReference type="ARBA" id="ARBA00022553"/>
    </source>
</evidence>
<dbReference type="Gene3D" id="1.10.287.130">
    <property type="match status" value="1"/>
</dbReference>
<dbReference type="CDD" id="cd00082">
    <property type="entry name" value="HisKA"/>
    <property type="match status" value="1"/>
</dbReference>
<dbReference type="PANTHER" id="PTHR45436:SF5">
    <property type="entry name" value="SENSOR HISTIDINE KINASE TRCS"/>
    <property type="match status" value="1"/>
</dbReference>
<dbReference type="EC" id="2.7.13.3" evidence="3"/>
<evidence type="ECO:0000313" key="14">
    <source>
        <dbReference type="EMBL" id="KFI90163.1"/>
    </source>
</evidence>
<dbReference type="PANTHER" id="PTHR45436">
    <property type="entry name" value="SENSOR HISTIDINE KINASE YKOH"/>
    <property type="match status" value="1"/>
</dbReference>
<dbReference type="SUPFAM" id="SSF55874">
    <property type="entry name" value="ATPase domain of HSP90 chaperone/DNA topoisomerase II/histidine kinase"/>
    <property type="match status" value="1"/>
</dbReference>
<accession>A0A087D3R3</accession>
<evidence type="ECO:0000256" key="5">
    <source>
        <dbReference type="ARBA" id="ARBA00022679"/>
    </source>
</evidence>
<evidence type="ECO:0000256" key="8">
    <source>
        <dbReference type="ARBA" id="ARBA00022989"/>
    </source>
</evidence>
<comment type="caution">
    <text evidence="14">The sequence shown here is derived from an EMBL/GenBank/DDBJ whole genome shotgun (WGS) entry which is preliminary data.</text>
</comment>
<dbReference type="eggNOG" id="COG2205">
    <property type="taxonomic scope" value="Bacteria"/>
</dbReference>
<dbReference type="Pfam" id="PF00512">
    <property type="entry name" value="HisKA"/>
    <property type="match status" value="1"/>
</dbReference>
<comment type="catalytic activity">
    <reaction evidence="1">
        <text>ATP + protein L-histidine = ADP + protein N-phospho-L-histidine.</text>
        <dbReference type="EC" id="2.7.13.3"/>
    </reaction>
</comment>
<evidence type="ECO:0000256" key="11">
    <source>
        <dbReference type="SAM" id="MobiDB-lite"/>
    </source>
</evidence>
<dbReference type="GO" id="GO:0000155">
    <property type="term" value="F:phosphorelay sensor kinase activity"/>
    <property type="evidence" value="ECO:0007669"/>
    <property type="project" value="InterPro"/>
</dbReference>
<keyword evidence="9" id="KW-0902">Two-component regulatory system</keyword>
<gene>
    <name evidence="14" type="ORF">BSCA_2534</name>
</gene>
<dbReference type="PROSITE" id="PS50109">
    <property type="entry name" value="HIS_KIN"/>
    <property type="match status" value="1"/>
</dbReference>
<sequence length="399" mass="42341">MDDQLTRGSAGEPADQAGTGRPRSDRPHAGGIGIDRDGDEGQSPHPAVRRPPASRIGRAASSAWHAVCRAFGALRARSATASSISLRMTIAMAVVTVIGGVLFVLGVLLGSRHEITERGLNPDQMSVTEQFGRGMMVIDTRKAVVFILLFVAVIVIAAALIGWHYSRKEVEPLERALALQKDFVADASHELKTPLAVISTRIDLIDFRRARGQSIDKPLADLHADVDRMNAIITDLLVAARGSVHTEPVALPDVIGQSVDSVRPLADSRHVGITTRVDGDPAHFVVQGNAVGLSRCVVAVLDNAIAHSPEHGAVNVSLGYLHHGSDAAIRITDHGSGIGDNPERLFRRFARDDDGTAHQGYGLGLALARDVANRYGGTVQVESSSPQGTTMLISLPLSA</sequence>
<keyword evidence="4" id="KW-0597">Phosphoprotein</keyword>
<evidence type="ECO:0000256" key="12">
    <source>
        <dbReference type="SAM" id="Phobius"/>
    </source>
</evidence>
<dbReference type="OrthoDB" id="9786919at2"/>
<feature type="region of interest" description="Disordered" evidence="11">
    <location>
        <begin position="1"/>
        <end position="55"/>
    </location>
</feature>
<proteinExistence type="predicted"/>
<dbReference type="InterPro" id="IPR003594">
    <property type="entry name" value="HATPase_dom"/>
</dbReference>
<dbReference type="InterPro" id="IPR005467">
    <property type="entry name" value="His_kinase_dom"/>
</dbReference>
<evidence type="ECO:0000256" key="7">
    <source>
        <dbReference type="ARBA" id="ARBA00022777"/>
    </source>
</evidence>
<dbReference type="EMBL" id="JGZO01000033">
    <property type="protein sequence ID" value="KFI90163.1"/>
    <property type="molecule type" value="Genomic_DNA"/>
</dbReference>
<evidence type="ECO:0000256" key="10">
    <source>
        <dbReference type="ARBA" id="ARBA00023136"/>
    </source>
</evidence>
<dbReference type="AlphaFoldDB" id="A0A087D3R3"/>
<keyword evidence="5 14" id="KW-0808">Transferase</keyword>
<organism evidence="14 15">
    <name type="scientific">Bifidobacterium scardovii</name>
    <dbReference type="NCBI Taxonomy" id="158787"/>
    <lineage>
        <taxon>Bacteria</taxon>
        <taxon>Bacillati</taxon>
        <taxon>Actinomycetota</taxon>
        <taxon>Actinomycetes</taxon>
        <taxon>Bifidobacteriales</taxon>
        <taxon>Bifidobacteriaceae</taxon>
        <taxon>Bifidobacterium</taxon>
    </lineage>
</organism>
<dbReference type="Gene3D" id="3.30.565.10">
    <property type="entry name" value="Histidine kinase-like ATPase, C-terminal domain"/>
    <property type="match status" value="1"/>
</dbReference>
<dbReference type="GO" id="GO:0005886">
    <property type="term" value="C:plasma membrane"/>
    <property type="evidence" value="ECO:0007669"/>
    <property type="project" value="UniProtKB-SubCell"/>
</dbReference>
<dbReference type="InterPro" id="IPR004358">
    <property type="entry name" value="Sig_transdc_His_kin-like_C"/>
</dbReference>
<dbReference type="SMART" id="SM00387">
    <property type="entry name" value="HATPase_c"/>
    <property type="match status" value="1"/>
</dbReference>
<keyword evidence="7" id="KW-0418">Kinase</keyword>
<evidence type="ECO:0000256" key="3">
    <source>
        <dbReference type="ARBA" id="ARBA00012438"/>
    </source>
</evidence>
<dbReference type="InterPro" id="IPR003661">
    <property type="entry name" value="HisK_dim/P_dom"/>
</dbReference>
<dbReference type="InterPro" id="IPR036097">
    <property type="entry name" value="HisK_dim/P_sf"/>
</dbReference>